<proteinExistence type="evidence at transcript level"/>
<dbReference type="EMBL" id="KF433575">
    <property type="protein sequence ID" value="AII97897.1"/>
    <property type="molecule type" value="mRNA"/>
</dbReference>
<organism evidence="1">
    <name type="scientific">Nephila pilipes</name>
    <name type="common">Giant wood spider</name>
    <name type="synonym">Nephila maculata</name>
    <dbReference type="NCBI Taxonomy" id="299642"/>
    <lineage>
        <taxon>Eukaryota</taxon>
        <taxon>Metazoa</taxon>
        <taxon>Ecdysozoa</taxon>
        <taxon>Arthropoda</taxon>
        <taxon>Chelicerata</taxon>
        <taxon>Arachnida</taxon>
        <taxon>Araneae</taxon>
        <taxon>Araneomorphae</taxon>
        <taxon>Entelegynae</taxon>
        <taxon>Araneoidea</taxon>
        <taxon>Nephilidae</taxon>
        <taxon>Nephila</taxon>
    </lineage>
</organism>
<accession>A0A076KZU4</accession>
<protein>
    <submittedName>
        <fullName evidence="1">BLTX532</fullName>
    </submittedName>
</protein>
<name>A0A076KZU4_NEPPI</name>
<reference evidence="1" key="1">
    <citation type="submission" date="2013-07" db="EMBL/GenBank/DDBJ databases">
        <title>Nephila pilipes venom gland.</title>
        <authorList>
            <person name="Huo L.J."/>
        </authorList>
    </citation>
    <scope>NUCLEOTIDE SEQUENCE</scope>
    <source>
        <tissue evidence="1">Venom gland</tissue>
    </source>
</reference>
<sequence length="8" mass="818">MGASCPRP</sequence>
<evidence type="ECO:0000313" key="1">
    <source>
        <dbReference type="EMBL" id="AII97897.1"/>
    </source>
</evidence>